<evidence type="ECO:0000256" key="2">
    <source>
        <dbReference type="ARBA" id="ARBA00022643"/>
    </source>
</evidence>
<dbReference type="Gene3D" id="3.20.20.30">
    <property type="entry name" value="Luciferase-like domain"/>
    <property type="match status" value="1"/>
</dbReference>
<dbReference type="AlphaFoldDB" id="A0A1I2YM98"/>
<dbReference type="PANTHER" id="PTHR30011">
    <property type="entry name" value="ALKANESULFONATE MONOOXYGENASE-RELATED"/>
    <property type="match status" value="1"/>
</dbReference>
<dbReference type="OrthoDB" id="5175259at2"/>
<gene>
    <name evidence="6" type="ORF">FHR37_005741</name>
    <name evidence="7" type="ORF">SAMN05421678_114176</name>
</gene>
<evidence type="ECO:0000259" key="5">
    <source>
        <dbReference type="Pfam" id="PF00296"/>
    </source>
</evidence>
<dbReference type="GO" id="GO:0004497">
    <property type="term" value="F:monooxygenase activity"/>
    <property type="evidence" value="ECO:0007669"/>
    <property type="project" value="UniProtKB-KW"/>
</dbReference>
<evidence type="ECO:0000313" key="8">
    <source>
        <dbReference type="Proteomes" id="UP000199052"/>
    </source>
</evidence>
<organism evidence="7 8">
    <name type="scientific">Actinopolymorpha cephalotaxi</name>
    <dbReference type="NCBI Taxonomy" id="504797"/>
    <lineage>
        <taxon>Bacteria</taxon>
        <taxon>Bacillati</taxon>
        <taxon>Actinomycetota</taxon>
        <taxon>Actinomycetes</taxon>
        <taxon>Propionibacteriales</taxon>
        <taxon>Actinopolymorphaceae</taxon>
        <taxon>Actinopolymorpha</taxon>
    </lineage>
</organism>
<dbReference type="Pfam" id="PF00296">
    <property type="entry name" value="Bac_luciferase"/>
    <property type="match status" value="1"/>
</dbReference>
<dbReference type="InterPro" id="IPR051260">
    <property type="entry name" value="Diverse_substr_monoxygenases"/>
</dbReference>
<keyword evidence="3" id="KW-0560">Oxidoreductase</keyword>
<evidence type="ECO:0000256" key="4">
    <source>
        <dbReference type="ARBA" id="ARBA00023033"/>
    </source>
</evidence>
<dbReference type="GO" id="GO:0016705">
    <property type="term" value="F:oxidoreductase activity, acting on paired donors, with incorporation or reduction of molecular oxygen"/>
    <property type="evidence" value="ECO:0007669"/>
    <property type="project" value="InterPro"/>
</dbReference>
<dbReference type="RefSeq" id="WP_092886602.1">
    <property type="nucleotide sequence ID" value="NZ_FOOI01000014.1"/>
</dbReference>
<dbReference type="InterPro" id="IPR036661">
    <property type="entry name" value="Luciferase-like_sf"/>
</dbReference>
<evidence type="ECO:0000256" key="1">
    <source>
        <dbReference type="ARBA" id="ARBA00022630"/>
    </source>
</evidence>
<dbReference type="Proteomes" id="UP000199052">
    <property type="component" value="Unassembled WGS sequence"/>
</dbReference>
<keyword evidence="9" id="KW-1185">Reference proteome</keyword>
<reference evidence="6 9" key="2">
    <citation type="submission" date="2020-07" db="EMBL/GenBank/DDBJ databases">
        <title>Sequencing the genomes of 1000 actinobacteria strains.</title>
        <authorList>
            <person name="Klenk H.-P."/>
        </authorList>
    </citation>
    <scope>NUCLEOTIDE SEQUENCE [LARGE SCALE GENOMIC DNA]</scope>
    <source>
        <strain evidence="6 9">DSM 45117</strain>
    </source>
</reference>
<evidence type="ECO:0000313" key="9">
    <source>
        <dbReference type="Proteomes" id="UP000533017"/>
    </source>
</evidence>
<dbReference type="PANTHER" id="PTHR30011:SF16">
    <property type="entry name" value="C2H2 FINGER DOMAIN TRANSCRIPTION FACTOR (EUROFUNG)-RELATED"/>
    <property type="match status" value="1"/>
</dbReference>
<accession>A0A1I2YM98</accession>
<dbReference type="STRING" id="504797.SAMN05421678_114176"/>
<feature type="domain" description="Luciferase-like" evidence="5">
    <location>
        <begin position="20"/>
        <end position="220"/>
    </location>
</feature>
<reference evidence="7 8" key="1">
    <citation type="submission" date="2016-10" db="EMBL/GenBank/DDBJ databases">
        <authorList>
            <person name="de Groot N.N."/>
        </authorList>
    </citation>
    <scope>NUCLEOTIDE SEQUENCE [LARGE SCALE GENOMIC DNA]</scope>
    <source>
        <strain evidence="7 8">CPCC 202808</strain>
    </source>
</reference>
<keyword evidence="2" id="KW-0288">FMN</keyword>
<dbReference type="Proteomes" id="UP000533017">
    <property type="component" value="Unassembled WGS sequence"/>
</dbReference>
<evidence type="ECO:0000313" key="6">
    <source>
        <dbReference type="EMBL" id="NYH86890.1"/>
    </source>
</evidence>
<proteinExistence type="predicted"/>
<dbReference type="InterPro" id="IPR011251">
    <property type="entry name" value="Luciferase-like_dom"/>
</dbReference>
<sequence>MTTRTFRFGAAVAFTPDGSSWLAIAQRIERLGYATMLMPDGLWVPAPFVGLSAAAAATSTLRLGTHVLAAPLHAPAAVAHETATLDLLSDHRFELGLGAGRPQAAGEAERLGRKFGGAAERVGQVAETITAVRRQFATSGRPAPRILLAGIAPPLVELAAAEADTLALPLPHHVNEDALAAKVAELRALVGSRLDELELAANVLVVGDGDVPEAMRALVRDLPADSFSRLRGTPREIADTLLRRREQLGISYVTIAQHSIEDFAPVVELLAGT</sequence>
<keyword evidence="4" id="KW-0503">Monooxygenase</keyword>
<dbReference type="EMBL" id="FOOI01000014">
    <property type="protein sequence ID" value="SFH26688.1"/>
    <property type="molecule type" value="Genomic_DNA"/>
</dbReference>
<protein>
    <submittedName>
        <fullName evidence="6 7">F420-dependent oxidoreductase</fullName>
    </submittedName>
</protein>
<dbReference type="EMBL" id="JACBZA010000001">
    <property type="protein sequence ID" value="NYH86890.1"/>
    <property type="molecule type" value="Genomic_DNA"/>
</dbReference>
<name>A0A1I2YM98_9ACTN</name>
<evidence type="ECO:0000313" key="7">
    <source>
        <dbReference type="EMBL" id="SFH26688.1"/>
    </source>
</evidence>
<keyword evidence="1" id="KW-0285">Flavoprotein</keyword>
<dbReference type="SUPFAM" id="SSF51679">
    <property type="entry name" value="Bacterial luciferase-like"/>
    <property type="match status" value="1"/>
</dbReference>
<evidence type="ECO:0000256" key="3">
    <source>
        <dbReference type="ARBA" id="ARBA00023002"/>
    </source>
</evidence>